<dbReference type="EMBL" id="SZWE01000001">
    <property type="protein sequence ID" value="MRU14114.1"/>
    <property type="molecule type" value="Genomic_DNA"/>
</dbReference>
<dbReference type="Gene3D" id="3.40.50.150">
    <property type="entry name" value="Vaccinia Virus protein VP39"/>
    <property type="match status" value="1"/>
</dbReference>
<dbReference type="Pfam" id="PF13489">
    <property type="entry name" value="Methyltransf_23"/>
    <property type="match status" value="1"/>
</dbReference>
<reference evidence="2 3" key="1">
    <citation type="submission" date="2019-05" db="EMBL/GenBank/DDBJ databases">
        <title>Roseovarius bejariae sp. nov., a moderately halophylic bacterium isolated from a saline soil in Rambla Salada (Murcia).</title>
        <authorList>
            <person name="Castro D.J."/>
            <person name="Gomez-Altuve A."/>
            <person name="Reina J.C."/>
            <person name="Rodriguez M."/>
            <person name="Sampedro I."/>
            <person name="Llamas I."/>
            <person name="Martinez-Checa F."/>
        </authorList>
    </citation>
    <scope>NUCLEOTIDE SEQUENCE [LARGE SCALE GENOMIC DNA]</scope>
    <source>
        <strain evidence="2 3">A21</strain>
    </source>
</reference>
<keyword evidence="2" id="KW-0489">Methyltransferase</keyword>
<evidence type="ECO:0000313" key="3">
    <source>
        <dbReference type="Proteomes" id="UP000564704"/>
    </source>
</evidence>
<dbReference type="InterPro" id="IPR029063">
    <property type="entry name" value="SAM-dependent_MTases_sf"/>
</dbReference>
<proteinExistence type="predicted"/>
<evidence type="ECO:0000256" key="1">
    <source>
        <dbReference type="ARBA" id="ARBA00022679"/>
    </source>
</evidence>
<dbReference type="Proteomes" id="UP000564704">
    <property type="component" value="Unassembled WGS sequence"/>
</dbReference>
<comment type="caution">
    <text evidence="2">The sequence shown here is derived from an EMBL/GenBank/DDBJ whole genome shotgun (WGS) entry which is preliminary data.</text>
</comment>
<evidence type="ECO:0000313" key="2">
    <source>
        <dbReference type="EMBL" id="MRU14114.1"/>
    </source>
</evidence>
<name>A0A844CVH6_9RHOB</name>
<sequence>MLDGLGFQTRTHCPACKGTGITDLWSGQFNDEGVARNIDLYHYSADWRSALGSAGFALVECRDCRLKYHRQVIDDASLYIVYGKWADAAQARRFEAAHVADKADRWAYHSKLAKLVLRLRHLIGRETDAPRLLDFGCGDGALLRMAHGFGFETTGIDVSATRSGGAMSEGYSIHPDFEALDAAGGGPFDAIVLSQVLEHVVDPLGLLCSLNARLASEGVLFVAVPDTSGVEVPRNFHEFTLVQPIEHINAFTPDSLRDLARRAGFAPVRRPSAFVTTSARDVLRAAANWIYQPKTTDVFFKRAEP</sequence>
<keyword evidence="1 2" id="KW-0808">Transferase</keyword>
<dbReference type="SUPFAM" id="SSF53335">
    <property type="entry name" value="S-adenosyl-L-methionine-dependent methyltransferases"/>
    <property type="match status" value="1"/>
</dbReference>
<dbReference type="AlphaFoldDB" id="A0A844CVH6"/>
<dbReference type="PANTHER" id="PTHR43861:SF3">
    <property type="entry name" value="PUTATIVE (AFU_ORTHOLOGUE AFUA_2G14390)-RELATED"/>
    <property type="match status" value="1"/>
</dbReference>
<dbReference type="GO" id="GO:0008168">
    <property type="term" value="F:methyltransferase activity"/>
    <property type="evidence" value="ECO:0007669"/>
    <property type="project" value="UniProtKB-KW"/>
</dbReference>
<dbReference type="GO" id="GO:0032259">
    <property type="term" value="P:methylation"/>
    <property type="evidence" value="ECO:0007669"/>
    <property type="project" value="UniProtKB-KW"/>
</dbReference>
<accession>A0A844CVH6</accession>
<organism evidence="2 3">
    <name type="scientific">Roseovarius bejariae</name>
    <dbReference type="NCBI Taxonomy" id="2576383"/>
    <lineage>
        <taxon>Bacteria</taxon>
        <taxon>Pseudomonadati</taxon>
        <taxon>Pseudomonadota</taxon>
        <taxon>Alphaproteobacteria</taxon>
        <taxon>Rhodobacterales</taxon>
        <taxon>Roseobacteraceae</taxon>
        <taxon>Roseovarius</taxon>
    </lineage>
</organism>
<dbReference type="RefSeq" id="WP_154148428.1">
    <property type="nucleotide sequence ID" value="NZ_SZWE01000001.1"/>
</dbReference>
<dbReference type="PANTHER" id="PTHR43861">
    <property type="entry name" value="TRANS-ACONITATE 2-METHYLTRANSFERASE-RELATED"/>
    <property type="match status" value="1"/>
</dbReference>
<gene>
    <name evidence="2" type="ORF">FDP25_01595</name>
</gene>
<dbReference type="OrthoDB" id="9808140at2"/>
<keyword evidence="3" id="KW-1185">Reference proteome</keyword>
<dbReference type="CDD" id="cd02440">
    <property type="entry name" value="AdoMet_MTases"/>
    <property type="match status" value="1"/>
</dbReference>
<protein>
    <submittedName>
        <fullName evidence="2">Class I SAM-dependent methyltransferase</fullName>
    </submittedName>
</protein>